<gene>
    <name evidence="1" type="ORF">OCBIM_22035443mg</name>
</gene>
<accession>A0A0L8GD57</accession>
<protein>
    <submittedName>
        <fullName evidence="1">Uncharacterized protein</fullName>
    </submittedName>
</protein>
<reference evidence="1" key="1">
    <citation type="submission" date="2015-07" db="EMBL/GenBank/DDBJ databases">
        <title>MeaNS - Measles Nucleotide Surveillance Program.</title>
        <authorList>
            <person name="Tran T."/>
            <person name="Druce J."/>
        </authorList>
    </citation>
    <scope>NUCLEOTIDE SEQUENCE</scope>
    <source>
        <strain evidence="1">UCB-OBI-ISO-001</strain>
        <tissue evidence="1">Gonad</tissue>
    </source>
</reference>
<dbReference type="AlphaFoldDB" id="A0A0L8GD57"/>
<name>A0A0L8GD57_OCTBM</name>
<evidence type="ECO:0000313" key="1">
    <source>
        <dbReference type="EMBL" id="KOF74962.1"/>
    </source>
</evidence>
<organism evidence="1">
    <name type="scientific">Octopus bimaculoides</name>
    <name type="common">California two-spotted octopus</name>
    <dbReference type="NCBI Taxonomy" id="37653"/>
    <lineage>
        <taxon>Eukaryota</taxon>
        <taxon>Metazoa</taxon>
        <taxon>Spiralia</taxon>
        <taxon>Lophotrochozoa</taxon>
        <taxon>Mollusca</taxon>
        <taxon>Cephalopoda</taxon>
        <taxon>Coleoidea</taxon>
        <taxon>Octopodiformes</taxon>
        <taxon>Octopoda</taxon>
        <taxon>Incirrata</taxon>
        <taxon>Octopodidae</taxon>
        <taxon>Octopus</taxon>
    </lineage>
</organism>
<proteinExistence type="predicted"/>
<sequence length="70" mass="8075">MFLFFQSYDAIRLFSITHKRRMYTGYLSPKPGGTATCLALSETVRSCTYNEEDNISLTQIFLENTSIRLI</sequence>
<dbReference type="EMBL" id="KQ422383">
    <property type="protein sequence ID" value="KOF74962.1"/>
    <property type="molecule type" value="Genomic_DNA"/>
</dbReference>